<dbReference type="eggNOG" id="ENOG50336KD">
    <property type="taxonomic scope" value="Bacteria"/>
</dbReference>
<keyword evidence="1" id="KW-0472">Membrane</keyword>
<proteinExistence type="predicted"/>
<comment type="caution">
    <text evidence="2">The sequence shown here is derived from an EMBL/GenBank/DDBJ whole genome shotgun (WGS) entry which is preliminary data.</text>
</comment>
<dbReference type="Proteomes" id="UP000030121">
    <property type="component" value="Unassembled WGS sequence"/>
</dbReference>
<evidence type="ECO:0000313" key="2">
    <source>
        <dbReference type="EMBL" id="KGO87669.1"/>
    </source>
</evidence>
<name>A0A0A2M602_9FLAO</name>
<accession>A0A0A2M602</accession>
<keyword evidence="3" id="KW-1185">Reference proteome</keyword>
<feature type="transmembrane region" description="Helical" evidence="1">
    <location>
        <begin position="65"/>
        <end position="86"/>
    </location>
</feature>
<dbReference type="EMBL" id="JRLW01000018">
    <property type="protein sequence ID" value="KGO87669.1"/>
    <property type="molecule type" value="Genomic_DNA"/>
</dbReference>
<dbReference type="AlphaFoldDB" id="A0A0A2M602"/>
<keyword evidence="1" id="KW-0812">Transmembrane</keyword>
<organism evidence="2 3">
    <name type="scientific">Flavobacterium suncheonense GH29-5 = DSM 17707</name>
    <dbReference type="NCBI Taxonomy" id="1121899"/>
    <lineage>
        <taxon>Bacteria</taxon>
        <taxon>Pseudomonadati</taxon>
        <taxon>Bacteroidota</taxon>
        <taxon>Flavobacteriia</taxon>
        <taxon>Flavobacteriales</taxon>
        <taxon>Flavobacteriaceae</taxon>
        <taxon>Flavobacterium</taxon>
    </lineage>
</organism>
<protein>
    <submittedName>
        <fullName evidence="2">Uncharacterized protein</fullName>
    </submittedName>
</protein>
<reference evidence="2 3" key="1">
    <citation type="submission" date="2013-09" db="EMBL/GenBank/DDBJ databases">
        <authorList>
            <person name="Zeng Z."/>
            <person name="Chen C."/>
        </authorList>
    </citation>
    <scope>NUCLEOTIDE SEQUENCE [LARGE SCALE GENOMIC DNA]</scope>
    <source>
        <strain evidence="2 3">GH29-5</strain>
    </source>
</reference>
<gene>
    <name evidence="2" type="ORF">Q764_12435</name>
</gene>
<evidence type="ECO:0000256" key="1">
    <source>
        <dbReference type="SAM" id="Phobius"/>
    </source>
</evidence>
<feature type="transmembrane region" description="Helical" evidence="1">
    <location>
        <begin position="93"/>
        <end position="114"/>
    </location>
</feature>
<evidence type="ECO:0000313" key="3">
    <source>
        <dbReference type="Proteomes" id="UP000030121"/>
    </source>
</evidence>
<feature type="transmembrane region" description="Helical" evidence="1">
    <location>
        <begin position="134"/>
        <end position="153"/>
    </location>
</feature>
<dbReference type="OrthoDB" id="799046at2"/>
<dbReference type="RefSeq" id="WP_026980872.1">
    <property type="nucleotide sequence ID" value="NZ_AUCZ01000015.1"/>
</dbReference>
<keyword evidence="1" id="KW-1133">Transmembrane helix</keyword>
<sequence>MIENEGLIQDTINKIKQYRFIYQVEDYLREKGLSQEEIVSVLEIANSRISEENFKLFKKVNKRNFIIWTTATILVFVLFVFFIPYAKVSNYETLLSIVGSALLIVSFFHAFVYYKTWEDEFVSKFKKPNINYSFLPIFLIPGVLIFFIFSWRFSSVADSKLKMTQEKAIGKVISGSTVEVKRMLRSGGATFSDIVVEFETKEGKKIVAKENISTYHFKDFYIGQEVELIYSTEDPYNIDLLIDKEKISEFKGSQERDINPEDLIKLSKINREDILNELNKIYYGWRYDEQNQLWYNTKNNNALLISENEIRFISGVESNHEFPKYLKSAGFQQINEKDSKDVFNYGEKIFQKDDCIVIVSVVSANNKQNTMTIVANKAR</sequence>